<reference evidence="1 2" key="1">
    <citation type="journal article" date="2015" name="Proc. Natl. Acad. Sci. U.S.A.">
        <title>The resurrection genome of Boea hygrometrica: A blueprint for survival of dehydration.</title>
        <authorList>
            <person name="Xiao L."/>
            <person name="Yang G."/>
            <person name="Zhang L."/>
            <person name="Yang X."/>
            <person name="Zhao S."/>
            <person name="Ji Z."/>
            <person name="Zhou Q."/>
            <person name="Hu M."/>
            <person name="Wang Y."/>
            <person name="Chen M."/>
            <person name="Xu Y."/>
            <person name="Jin H."/>
            <person name="Xiao X."/>
            <person name="Hu G."/>
            <person name="Bao F."/>
            <person name="Hu Y."/>
            <person name="Wan P."/>
            <person name="Li L."/>
            <person name="Deng X."/>
            <person name="Kuang T."/>
            <person name="Xiang C."/>
            <person name="Zhu J.K."/>
            <person name="Oliver M.J."/>
            <person name="He Y."/>
        </authorList>
    </citation>
    <scope>NUCLEOTIDE SEQUENCE [LARGE SCALE GENOMIC DNA]</scope>
    <source>
        <strain evidence="2">cv. XS01</strain>
    </source>
</reference>
<sequence>MMSAASRASSRAVAHVMRYWPPAAASWMRRLVDVVRAALRCVAPDGAYATAAFCGGGAAVADRRCSGEFPAMS</sequence>
<keyword evidence="2" id="KW-1185">Reference proteome</keyword>
<accession>A0A2Z6ZWI1</accession>
<organism evidence="1 2">
    <name type="scientific">Dorcoceras hygrometricum</name>
    <dbReference type="NCBI Taxonomy" id="472368"/>
    <lineage>
        <taxon>Eukaryota</taxon>
        <taxon>Viridiplantae</taxon>
        <taxon>Streptophyta</taxon>
        <taxon>Embryophyta</taxon>
        <taxon>Tracheophyta</taxon>
        <taxon>Spermatophyta</taxon>
        <taxon>Magnoliopsida</taxon>
        <taxon>eudicotyledons</taxon>
        <taxon>Gunneridae</taxon>
        <taxon>Pentapetalae</taxon>
        <taxon>asterids</taxon>
        <taxon>lamiids</taxon>
        <taxon>Lamiales</taxon>
        <taxon>Gesneriaceae</taxon>
        <taxon>Didymocarpoideae</taxon>
        <taxon>Trichosporeae</taxon>
        <taxon>Loxocarpinae</taxon>
        <taxon>Dorcoceras</taxon>
    </lineage>
</organism>
<name>A0A2Z6ZWI1_9LAMI</name>
<protein>
    <submittedName>
        <fullName evidence="1">Uncharacterized protein</fullName>
    </submittedName>
</protein>
<gene>
    <name evidence="1" type="ORF">F511_45694</name>
</gene>
<dbReference type="Proteomes" id="UP000250235">
    <property type="component" value="Unassembled WGS sequence"/>
</dbReference>
<dbReference type="AlphaFoldDB" id="A0A2Z6ZWI1"/>
<evidence type="ECO:0000313" key="1">
    <source>
        <dbReference type="EMBL" id="KZV06824.1"/>
    </source>
</evidence>
<dbReference type="EMBL" id="KV058649">
    <property type="protein sequence ID" value="KZV06824.1"/>
    <property type="molecule type" value="Genomic_DNA"/>
</dbReference>
<evidence type="ECO:0000313" key="2">
    <source>
        <dbReference type="Proteomes" id="UP000250235"/>
    </source>
</evidence>
<proteinExistence type="predicted"/>